<accession>A0A7W6P4T8</accession>
<dbReference type="EMBL" id="BMHZ01000002">
    <property type="protein sequence ID" value="GGH00592.1"/>
    <property type="molecule type" value="Genomic_DNA"/>
</dbReference>
<evidence type="ECO:0000313" key="4">
    <source>
        <dbReference type="EMBL" id="GGH00592.1"/>
    </source>
</evidence>
<keyword evidence="7" id="KW-1185">Reference proteome</keyword>
<dbReference type="PANTHER" id="PTHR32305:SF15">
    <property type="entry name" value="PROTEIN RHSA-RELATED"/>
    <property type="match status" value="1"/>
</dbReference>
<proteinExistence type="predicted"/>
<organism evidence="5 6">
    <name type="scientific">Pedobacter zeae</name>
    <dbReference type="NCBI Taxonomy" id="1737356"/>
    <lineage>
        <taxon>Bacteria</taxon>
        <taxon>Pseudomonadati</taxon>
        <taxon>Bacteroidota</taxon>
        <taxon>Sphingobacteriia</taxon>
        <taxon>Sphingobacteriales</taxon>
        <taxon>Sphingobacteriaceae</taxon>
        <taxon>Pedobacter</taxon>
    </lineage>
</organism>
<feature type="domain" description="DUF6443" evidence="3">
    <location>
        <begin position="325"/>
        <end position="407"/>
    </location>
</feature>
<dbReference type="InterPro" id="IPR022385">
    <property type="entry name" value="Rhs_assc_core"/>
</dbReference>
<dbReference type="InterPro" id="IPR045619">
    <property type="entry name" value="DUF6443"/>
</dbReference>
<dbReference type="Pfam" id="PF20041">
    <property type="entry name" value="DUF6443"/>
    <property type="match status" value="1"/>
</dbReference>
<keyword evidence="2" id="KW-0732">Signal</keyword>
<reference evidence="7" key="2">
    <citation type="journal article" date="2019" name="Int. J. Syst. Evol. Microbiol.">
        <title>The Global Catalogue of Microorganisms (GCM) 10K type strain sequencing project: providing services to taxonomists for standard genome sequencing and annotation.</title>
        <authorList>
            <consortium name="The Broad Institute Genomics Platform"/>
            <consortium name="The Broad Institute Genome Sequencing Center for Infectious Disease"/>
            <person name="Wu L."/>
            <person name="Ma J."/>
        </authorList>
    </citation>
    <scope>NUCLEOTIDE SEQUENCE [LARGE SCALE GENOMIC DNA]</scope>
    <source>
        <strain evidence="7">CGMCC 1.15287</strain>
    </source>
</reference>
<dbReference type="PANTHER" id="PTHR32305">
    <property type="match status" value="1"/>
</dbReference>
<dbReference type="Gene3D" id="2.180.10.10">
    <property type="entry name" value="RHS repeat-associated core"/>
    <property type="match status" value="1"/>
</dbReference>
<reference evidence="4" key="1">
    <citation type="journal article" date="2014" name="Int. J. Syst. Evol. Microbiol.">
        <title>Complete genome of a new Firmicutes species belonging to the dominant human colonic microbiota ('Ruminococcus bicirculans') reveals two chromosomes and a selective capacity to utilize plant glucans.</title>
        <authorList>
            <consortium name="NISC Comparative Sequencing Program"/>
            <person name="Wegmann U."/>
            <person name="Louis P."/>
            <person name="Goesmann A."/>
            <person name="Henrissat B."/>
            <person name="Duncan S.H."/>
            <person name="Flint H.J."/>
        </authorList>
    </citation>
    <scope>NUCLEOTIDE SEQUENCE</scope>
    <source>
        <strain evidence="4">CGMCC 1.15287</strain>
    </source>
</reference>
<evidence type="ECO:0000313" key="6">
    <source>
        <dbReference type="Proteomes" id="UP000532273"/>
    </source>
</evidence>
<protein>
    <submittedName>
        <fullName evidence="5">RHS repeat-associated protein</fullName>
    </submittedName>
</protein>
<comment type="caution">
    <text evidence="5">The sequence shown here is derived from an EMBL/GenBank/DDBJ whole genome shotgun (WGS) entry which is preliminary data.</text>
</comment>
<evidence type="ECO:0000313" key="7">
    <source>
        <dbReference type="Proteomes" id="UP000642938"/>
    </source>
</evidence>
<evidence type="ECO:0000313" key="5">
    <source>
        <dbReference type="EMBL" id="MBB4106266.1"/>
    </source>
</evidence>
<sequence length="3047" mass="337486">MLKTLRFISVVSLLVLLQQYAFAAVEPYQNFLKGAIKVGDSLLVKDEKFKNTSFNWADITNISVKNAINLQVLDEQAISQSFSCTLKIRIEYFSSPAQIEATKIDDVELKVNYNKNAGAVYKGIDTYSFQNGYYVKVYVVSINSPEFGTQLPPVLQLSSMINIDRKYAFKPYLFLGINGEQGGQAKSKGLQRLSVGTVQDNQLKLSWSLIPGAEEYDIEWVSIDAGSEWEVIADSLKSNSGAYSNDDIAAIFRNNATRITTHENNYAISLLYSTKYILVRMRQVQYTTDGLRNTGDWFYKQDDNNNYAIWKPSWHQENLNWQYSATYAEEGKKKEVVSYFDGSLRGRQTVTLNNSDDVAVVQENVYDEFGRAAASILPAPVRESTTNQSLHYFPSFNRNANNIPYSYADLNAANCEPLPTALNISSGASRYYSTQNQFKNLTSFNQYIPDAGGYPLSVTQYTPDNTGRIKLQGGVGYTFQPGNSEKHTTRYYYGKPEQWELDRLFGNDVGFAEHYLKNMVIDPNGQISISYLNASGKTIATALTGNTPDNVSALDNKPAAQELSMKILKPEQFNFDASRLSLNATTTYTASVPGPVTLKYDIEKLIAQYPGTTFKPCSNCYYELGITIRDNCNVVVYNTATPVKIGADASNCDDGGVYNGTIETAFNQIGEYYITFNFNLSEKVINHFTDEYVRKGQDALYLKKQSDFVLKYLAESRFQDCFADCKTARAKLGSKADFTAMFMAKLDQLGEPSAPYTDRISITYDSLLIKVGILEAGCVNTAAPCDVYRNPMLLDVSPGGQYAMVDDAGNFLETATNVLQLYFKHGAFDNLNPADTLYTKTAITKEDGTIISPYDGSFGLADLVKYWKPEWAEQFLRFHPEYCKLQFCINHSGEKAWDNSLMEIETAAAIGYHRNNPINWLLNTDPFFTNPAHSTYKSNMEFDLTNFSVVKTGRNDVAVKNINGFIDFVLYCADTTGTTNLGVNTTLQNWSTCSPNDACRVENREWQLYRDYYLELKEKYIEILRNIETCNPATSCTIGKPISAEYDYTSNGDCSTRAFSGTTQQLSPNSFRTFDYLNNQQVTYTYITGTLSAPPAIVCSSLGTRQFYNCLEVNTPSGATTRYTNVWEITCTEPIPAGCSAEGSLTAEGSYGYGSYYTVNYPYQYQYTIYEGYDETNQPAVGCNGNLYNSIPDFYPCYTVFYNNTSYTFNNVWVNICSNYIGGGGGGGNPCDLPQTALLKAVEANTSNVEQPPCETTMQLMANNTDEQKVMADFGSNSIYRVSTTEPNESAASQAKRSNNVTQVSDTPGQFGEYEFKPYFAVQNEKGSYRIYRNVWIARYQPEPVSTASMAMRSTATQDESAMRVSNTVTVCARISDNVNYDGIISKYIDCYGYYFHNPRKTTVELVDQNGNPVTFHMDVQVNVNFRVDHFFTSANESVTINIPNGQSSATYYYDATYYIQEINCEPFQKVYLNQNTISGASFCTSTPPSANCPAIYAEKKSRFDPDIIAPKTGLTEAQYKAEQYAALASQVNTSCTGSADGWIQRLQKGLEAGNFTSKIDELRNNLITLCTLGGDLDHPFGASSLPGTGININGKEAKNFGDVIKYTLEPLGFTTFTNLLNPWLIDSPYPHEVIQQPTEVSISATTDAICTKLINLPGYGTPGFYNTLVAQYGAAMTLTEAELNTLIKGCTNCKHLLDYDIKLPVFLNAGATGCVNRNTYNSAVSDLNVAFGNTLNPASANYETIFSNYLNQRFGFFLSYQDYVNYSASNRDLLCNEPPYVAAPIDPMACVKTLIDQAYGIGSEQYNSYINEEKRKFVNAYVSTCAAAKANVTLKASQQIYHYTLYYYDLAGNLIRTVPPEGVTLLNDNEIELVQRGRKAHPEDCSYNGPVTEADQNAALQSLSNTLQGHGNSAVEMWLYTSADGGKQFIAATPDMKYMLQACVNGNLVNVDIFTLNQTASDNVSITLSNHITANVSDILPLSPWTHVVIQGTDLSQGISQIWVNGKAYSPVAGAPAAGCGWTISSNPINMPRNFTNLKHLRIYNGRLMAAGEITANAASPCFAVADGNALAWYRFNIPAAGEPTTIAENSTLETQFNGTYPLHRLTTTYAYNATNQVVKQYTPDAGISRFWYDYLSRLVISQNAKQASGNNFSYTDYDALGRIKEVGQKNTSSSGLTEPAYVNNTFYRNFLSSGSNTQITQTYYDGVISGTGALTNLGLENQRKRVSASVYRETPGTSAINATYYNYDVSGNVKTLYQQVNGLGLKTLNYEYDLISGKVNFLAYQHGQNDAFYYQYKYDADNRLTSAWSSTQANVVNYGFGSTLTDPSRRMDASYQYYLHGPLARMELGRSTEKVQGLDYAYTLQGWLKGVNGTQLDPNTEMGADAGNGQNATIAKDALAYSLGYYNGDYSPIGGNGAFASTYVGANGDLTGKPLFNGNISNSTYSIAKINNGATVGYSYGYDQLNRIKNVNQHDIGTGNWNFASANNKFKESFSYDANGNILNLQRNNQNGNTMDNLGYAYNRDASGKLLNNRLAAINDAAGVTNGNDIGNNSYTYDEIGNLKTDAAEGISNIDWSIYGKIKSISKNSGGINYTYDPSGNRVSKLYNNITTYYVRDAQGNSLAVYDNAGNTSNWREQQLYGSSRLGMWKPNLNLATANGSSIWNNYGLKFFELSNHLGNVMAVVSDNRLQTGNTYEPDVINSNDYYAFGGQMPGRTVTLSGVEGYRYGFNGKENDNEVKGAGNQQDYGMRIYDPRIGKFLSVDPLSENFPWFSTYQYAGNNPIRFIDLDGGEPKPSDPNYGQSVMIGFVNEKTLKDSYIAKQKHNAGQTMNRNWLGKRTNLDEGLAYIESLRSGKQTTTKLMNVVMVLHGTTVVQSGTDKVISTGFWTEPKKSFDESLFISGLDIMKFIEHKPLDEQLNKEITTLKAIFDQIGRGGNVIFSSCNLDKDPGLGKALQALSENRINIYLTADLVRLSGLNHDGIDVQIEELIKPRILDSSKEGSNYNKGFILYPEGGGEPQKLNKNISLGATGKAINLVNPLPKKK</sequence>
<feature type="region of interest" description="Disordered" evidence="1">
    <location>
        <begin position="1285"/>
        <end position="1304"/>
    </location>
</feature>
<dbReference type="Proteomes" id="UP000642938">
    <property type="component" value="Unassembled WGS sequence"/>
</dbReference>
<dbReference type="EMBL" id="JACIEF010000001">
    <property type="protein sequence ID" value="MBB4106266.1"/>
    <property type="molecule type" value="Genomic_DNA"/>
</dbReference>
<dbReference type="RefSeq" id="WP_183759550.1">
    <property type="nucleotide sequence ID" value="NZ_BMHZ01000002.1"/>
</dbReference>
<evidence type="ECO:0000256" key="1">
    <source>
        <dbReference type="SAM" id="MobiDB-lite"/>
    </source>
</evidence>
<name>A0A7W6P4T8_9SPHI</name>
<evidence type="ECO:0000256" key="2">
    <source>
        <dbReference type="SAM" id="SignalP"/>
    </source>
</evidence>
<evidence type="ECO:0000259" key="3">
    <source>
        <dbReference type="Pfam" id="PF20041"/>
    </source>
</evidence>
<reference evidence="4" key="4">
    <citation type="submission" date="2024-05" db="EMBL/GenBank/DDBJ databases">
        <authorList>
            <person name="Sun Q."/>
            <person name="Zhou Y."/>
        </authorList>
    </citation>
    <scope>NUCLEOTIDE SEQUENCE</scope>
    <source>
        <strain evidence="4">CGMCC 1.15287</strain>
    </source>
</reference>
<feature type="signal peptide" evidence="2">
    <location>
        <begin position="1"/>
        <end position="23"/>
    </location>
</feature>
<dbReference type="NCBIfam" id="TIGR03696">
    <property type="entry name" value="Rhs_assc_core"/>
    <property type="match status" value="1"/>
</dbReference>
<dbReference type="InterPro" id="IPR050708">
    <property type="entry name" value="T6SS_VgrG/RHS"/>
</dbReference>
<reference evidence="5 6" key="3">
    <citation type="submission" date="2020-08" db="EMBL/GenBank/DDBJ databases">
        <title>Genomic Encyclopedia of Type Strains, Phase IV (KMG-IV): sequencing the most valuable type-strain genomes for metagenomic binning, comparative biology and taxonomic classification.</title>
        <authorList>
            <person name="Goeker M."/>
        </authorList>
    </citation>
    <scope>NUCLEOTIDE SEQUENCE [LARGE SCALE GENOMIC DNA]</scope>
    <source>
        <strain evidence="5 6">DSM 100774</strain>
    </source>
</reference>
<feature type="chain" id="PRO_5030608998" evidence="2">
    <location>
        <begin position="24"/>
        <end position="3047"/>
    </location>
</feature>
<gene>
    <name evidence="4" type="ORF">GCM10007422_13950</name>
    <name evidence="5" type="ORF">GGQ60_000226</name>
</gene>
<dbReference type="Proteomes" id="UP000532273">
    <property type="component" value="Unassembled WGS sequence"/>
</dbReference>